<dbReference type="InterPro" id="IPR000835">
    <property type="entry name" value="HTH_MarR-typ"/>
</dbReference>
<dbReference type="EMBL" id="BAABKB010000044">
    <property type="protein sequence ID" value="GAA5035156.1"/>
    <property type="molecule type" value="Genomic_DNA"/>
</dbReference>
<dbReference type="SMART" id="SM00347">
    <property type="entry name" value="HTH_MARR"/>
    <property type="match status" value="1"/>
</dbReference>
<reference evidence="3" key="1">
    <citation type="journal article" date="2019" name="Int. J. Syst. Evol. Microbiol.">
        <title>The Global Catalogue of Microorganisms (GCM) 10K type strain sequencing project: providing services to taxonomists for standard genome sequencing and annotation.</title>
        <authorList>
            <consortium name="The Broad Institute Genomics Platform"/>
            <consortium name="The Broad Institute Genome Sequencing Center for Infectious Disease"/>
            <person name="Wu L."/>
            <person name="Ma J."/>
        </authorList>
    </citation>
    <scope>NUCLEOTIDE SEQUENCE [LARGE SCALE GENOMIC DNA]</scope>
    <source>
        <strain evidence="3">JCM 18409</strain>
    </source>
</reference>
<evidence type="ECO:0000313" key="3">
    <source>
        <dbReference type="Proteomes" id="UP001501759"/>
    </source>
</evidence>
<keyword evidence="3" id="KW-1185">Reference proteome</keyword>
<protein>
    <recommendedName>
        <fullName evidence="1">HTH marR-type domain-containing protein</fullName>
    </recommendedName>
</protein>
<dbReference type="Gene3D" id="1.10.10.10">
    <property type="entry name" value="Winged helix-like DNA-binding domain superfamily/Winged helix DNA-binding domain"/>
    <property type="match status" value="1"/>
</dbReference>
<dbReference type="PANTHER" id="PTHR33164:SF99">
    <property type="entry name" value="MARR FAMILY REGULATORY PROTEIN"/>
    <property type="match status" value="1"/>
</dbReference>
<dbReference type="Proteomes" id="UP001501759">
    <property type="component" value="Unassembled WGS sequence"/>
</dbReference>
<dbReference type="InterPro" id="IPR036390">
    <property type="entry name" value="WH_DNA-bd_sf"/>
</dbReference>
<evidence type="ECO:0000313" key="2">
    <source>
        <dbReference type="EMBL" id="GAA5035156.1"/>
    </source>
</evidence>
<dbReference type="RefSeq" id="WP_345657838.1">
    <property type="nucleotide sequence ID" value="NZ_BAABKB010000044.1"/>
</dbReference>
<feature type="domain" description="HTH marR-type" evidence="1">
    <location>
        <begin position="4"/>
        <end position="148"/>
    </location>
</feature>
<dbReference type="InterPro" id="IPR036388">
    <property type="entry name" value="WH-like_DNA-bd_sf"/>
</dbReference>
<dbReference type="PRINTS" id="PR00598">
    <property type="entry name" value="HTHMARR"/>
</dbReference>
<dbReference type="PROSITE" id="PS50995">
    <property type="entry name" value="HTH_MARR_2"/>
    <property type="match status" value="1"/>
</dbReference>
<organism evidence="2 3">
    <name type="scientific">Streptomyces siamensis</name>
    <dbReference type="NCBI Taxonomy" id="1274986"/>
    <lineage>
        <taxon>Bacteria</taxon>
        <taxon>Bacillati</taxon>
        <taxon>Actinomycetota</taxon>
        <taxon>Actinomycetes</taxon>
        <taxon>Kitasatosporales</taxon>
        <taxon>Streptomycetaceae</taxon>
        <taxon>Streptomyces</taxon>
    </lineage>
</organism>
<dbReference type="SUPFAM" id="SSF46785">
    <property type="entry name" value="Winged helix' DNA-binding domain"/>
    <property type="match status" value="1"/>
</dbReference>
<accession>A0ABP9JKP1</accession>
<dbReference type="Pfam" id="PF12802">
    <property type="entry name" value="MarR_2"/>
    <property type="match status" value="1"/>
</dbReference>
<name>A0ABP9JKP1_9ACTN</name>
<comment type="caution">
    <text evidence="2">The sequence shown here is derived from an EMBL/GenBank/DDBJ whole genome shotgun (WGS) entry which is preliminary data.</text>
</comment>
<dbReference type="InterPro" id="IPR039422">
    <property type="entry name" value="MarR/SlyA-like"/>
</dbReference>
<gene>
    <name evidence="2" type="ORF">GCM10023335_80510</name>
</gene>
<proteinExistence type="predicted"/>
<evidence type="ECO:0000259" key="1">
    <source>
        <dbReference type="PROSITE" id="PS50995"/>
    </source>
</evidence>
<sequence>MHSRAQDEERITRASRNLLSGIGRLTRTMYRLGEFGVPHSHVNVLTALEAGPHRVGDLTAPTGLTQPRVTVLLKELEERGLVERQRCTDDRRATNAYLTSQGQELLRQGRQRIAAALLDALGPSVEDAERVVAAARETVLTLLNALESEAT</sequence>
<dbReference type="PANTHER" id="PTHR33164">
    <property type="entry name" value="TRANSCRIPTIONAL REGULATOR, MARR FAMILY"/>
    <property type="match status" value="1"/>
</dbReference>